<dbReference type="Pfam" id="PF12833">
    <property type="entry name" value="HTH_18"/>
    <property type="match status" value="1"/>
</dbReference>
<protein>
    <submittedName>
        <fullName evidence="5">Helix-turn-helix domain-containing protein</fullName>
    </submittedName>
</protein>
<dbReference type="SUPFAM" id="SSF53822">
    <property type="entry name" value="Periplasmic binding protein-like I"/>
    <property type="match status" value="1"/>
</dbReference>
<dbReference type="SUPFAM" id="SSF46689">
    <property type="entry name" value="Homeodomain-like"/>
    <property type="match status" value="2"/>
</dbReference>
<dbReference type="InterPro" id="IPR018060">
    <property type="entry name" value="HTH_AraC"/>
</dbReference>
<evidence type="ECO:0000256" key="1">
    <source>
        <dbReference type="ARBA" id="ARBA00023015"/>
    </source>
</evidence>
<dbReference type="PANTHER" id="PTHR43280">
    <property type="entry name" value="ARAC-FAMILY TRANSCRIPTIONAL REGULATOR"/>
    <property type="match status" value="1"/>
</dbReference>
<keyword evidence="1" id="KW-0805">Transcription regulation</keyword>
<keyword evidence="3" id="KW-0804">Transcription</keyword>
<feature type="domain" description="HTH araC/xylS-type" evidence="4">
    <location>
        <begin position="260"/>
        <end position="358"/>
    </location>
</feature>
<dbReference type="Gene3D" id="3.40.50.2300">
    <property type="match status" value="2"/>
</dbReference>
<dbReference type="PROSITE" id="PS01124">
    <property type="entry name" value="HTH_ARAC_FAMILY_2"/>
    <property type="match status" value="1"/>
</dbReference>
<keyword evidence="2" id="KW-0238">DNA-binding</keyword>
<organism evidence="5 6">
    <name type="scientific">Vibrio ulleungensis</name>
    <dbReference type="NCBI Taxonomy" id="2807619"/>
    <lineage>
        <taxon>Bacteria</taxon>
        <taxon>Pseudomonadati</taxon>
        <taxon>Pseudomonadota</taxon>
        <taxon>Gammaproteobacteria</taxon>
        <taxon>Vibrionales</taxon>
        <taxon>Vibrionaceae</taxon>
        <taxon>Vibrio</taxon>
    </lineage>
</organism>
<evidence type="ECO:0000313" key="6">
    <source>
        <dbReference type="Proteomes" id="UP000809621"/>
    </source>
</evidence>
<keyword evidence="6" id="KW-1185">Reference proteome</keyword>
<dbReference type="InterPro" id="IPR009057">
    <property type="entry name" value="Homeodomain-like_sf"/>
</dbReference>
<proteinExistence type="predicted"/>
<dbReference type="PANTHER" id="PTHR43280:SF2">
    <property type="entry name" value="HTH-TYPE TRANSCRIPTIONAL REGULATOR EXSA"/>
    <property type="match status" value="1"/>
</dbReference>
<dbReference type="InterPro" id="IPR018062">
    <property type="entry name" value="HTH_AraC-typ_CS"/>
</dbReference>
<dbReference type="PROSITE" id="PS00041">
    <property type="entry name" value="HTH_ARAC_FAMILY_1"/>
    <property type="match status" value="1"/>
</dbReference>
<dbReference type="SMART" id="SM00342">
    <property type="entry name" value="HTH_ARAC"/>
    <property type="match status" value="1"/>
</dbReference>
<evidence type="ECO:0000313" key="5">
    <source>
        <dbReference type="EMBL" id="MBM7037245.1"/>
    </source>
</evidence>
<dbReference type="RefSeq" id="WP_205158786.1">
    <property type="nucleotide sequence ID" value="NZ_JAFEUM010000004.1"/>
</dbReference>
<dbReference type="Proteomes" id="UP000809621">
    <property type="component" value="Unassembled WGS sequence"/>
</dbReference>
<dbReference type="InterPro" id="IPR028082">
    <property type="entry name" value="Peripla_BP_I"/>
</dbReference>
<dbReference type="EMBL" id="JAFEUM010000004">
    <property type="protein sequence ID" value="MBM7037245.1"/>
    <property type="molecule type" value="Genomic_DNA"/>
</dbReference>
<evidence type="ECO:0000256" key="3">
    <source>
        <dbReference type="ARBA" id="ARBA00023163"/>
    </source>
</evidence>
<gene>
    <name evidence="5" type="ORF">JQC93_12600</name>
</gene>
<reference evidence="5 6" key="1">
    <citation type="submission" date="2021-02" db="EMBL/GenBank/DDBJ databases">
        <authorList>
            <person name="Park J.-S."/>
        </authorList>
    </citation>
    <scope>NUCLEOTIDE SEQUENCE [LARGE SCALE GENOMIC DNA]</scope>
    <source>
        <strain evidence="5 6">188UL20-2</strain>
    </source>
</reference>
<name>A0ABS2HIA2_9VIBR</name>
<evidence type="ECO:0000259" key="4">
    <source>
        <dbReference type="PROSITE" id="PS01124"/>
    </source>
</evidence>
<dbReference type="Pfam" id="PF13377">
    <property type="entry name" value="Peripla_BP_3"/>
    <property type="match status" value="1"/>
</dbReference>
<dbReference type="Gene3D" id="1.10.10.60">
    <property type="entry name" value="Homeodomain-like"/>
    <property type="match status" value="1"/>
</dbReference>
<accession>A0ABS2HIA2</accession>
<comment type="caution">
    <text evidence="5">The sequence shown here is derived from an EMBL/GenBank/DDBJ whole genome shotgun (WGS) entry which is preliminary data.</text>
</comment>
<dbReference type="InterPro" id="IPR046335">
    <property type="entry name" value="LacI/GalR-like_sensor"/>
</dbReference>
<evidence type="ECO:0000256" key="2">
    <source>
        <dbReference type="ARBA" id="ARBA00023125"/>
    </source>
</evidence>
<sequence length="373" mass="43075">MKKILVLLDVMVFFDRELFRGIQAALKTYSTQSTVYLSSQNDIDSLRLTKWDVVIADGDKVSDINAISSLANLCLIYSSSELNDVPKNVQVLSLDNEQFASLALGKFLDLGIKKVGFYCNEFDDKFLWNRERKHAFLEHAKNVGLSIIDMQHYQPQRNHEQMGVFCSTDRSARTLLQSLSDQRVMIPQQVAVIGVDCDPIENEISPISITSIDINPFDIGKQAVQSVFSLRRNQHHRYTASHIEINDSCREDYQQDTVVSQALFYIYNNYQNPIKVSTIARYCRVSRKTLDTRFLNAKGITVHQYIVNTRVERAKKYLIESDESIEEIAMRCGYPHHSYLYQVFKKHMNCTPVDYRKSFRENNNIGEDRSITH</sequence>